<proteinExistence type="predicted"/>
<feature type="signal peptide" evidence="1">
    <location>
        <begin position="1"/>
        <end position="28"/>
    </location>
</feature>
<dbReference type="RefSeq" id="WP_224673381.1">
    <property type="nucleotide sequence ID" value="NZ_JAERPS020000003.1"/>
</dbReference>
<name>A0ABS7XA11_9GAMM</name>
<evidence type="ECO:0008006" key="4">
    <source>
        <dbReference type="Google" id="ProtNLM"/>
    </source>
</evidence>
<sequence>MPTLKGKCRYLVRAVLYTSLWLPLACQAQFDIEGAAQMTLSNGNTEQLNYGFRYFRQDGNYHFVAGQQRIVVPSVPQKYSLTLILNDKNQVWVPDFSKEPLQYFTLSIAGADIVLSHEPSTDSPGHFVLQYNGEIYYFSRGPGQVNFYFTEEGISEIKIAGMLKPHK</sequence>
<organism evidence="2 3">
    <name type="scientific">Rheinheimera maricola</name>
    <dbReference type="NCBI Taxonomy" id="2793282"/>
    <lineage>
        <taxon>Bacteria</taxon>
        <taxon>Pseudomonadati</taxon>
        <taxon>Pseudomonadota</taxon>
        <taxon>Gammaproteobacteria</taxon>
        <taxon>Chromatiales</taxon>
        <taxon>Chromatiaceae</taxon>
        <taxon>Rheinheimera</taxon>
    </lineage>
</organism>
<evidence type="ECO:0000313" key="2">
    <source>
        <dbReference type="EMBL" id="MBZ9612014.1"/>
    </source>
</evidence>
<feature type="chain" id="PRO_5045090150" description="DUF2846 domain-containing protein" evidence="1">
    <location>
        <begin position="29"/>
        <end position="167"/>
    </location>
</feature>
<reference evidence="2 3" key="1">
    <citation type="submission" date="2020-12" db="EMBL/GenBank/DDBJ databases">
        <authorList>
            <person name="Ruan W."/>
            <person name="Khan S.A."/>
            <person name="Jeon C.O."/>
        </authorList>
    </citation>
    <scope>NUCLEOTIDE SEQUENCE [LARGE SCALE GENOMIC DNA]</scope>
    <source>
        <strain evidence="2 3">MA-13</strain>
    </source>
</reference>
<evidence type="ECO:0000256" key="1">
    <source>
        <dbReference type="SAM" id="SignalP"/>
    </source>
</evidence>
<gene>
    <name evidence="2" type="ORF">I4W93_010435</name>
</gene>
<dbReference type="EMBL" id="JAERPS020000003">
    <property type="protein sequence ID" value="MBZ9612014.1"/>
    <property type="molecule type" value="Genomic_DNA"/>
</dbReference>
<dbReference type="Proteomes" id="UP000663814">
    <property type="component" value="Unassembled WGS sequence"/>
</dbReference>
<keyword evidence="1" id="KW-0732">Signal</keyword>
<accession>A0ABS7XA11</accession>
<comment type="caution">
    <text evidence="2">The sequence shown here is derived from an EMBL/GenBank/DDBJ whole genome shotgun (WGS) entry which is preliminary data.</text>
</comment>
<protein>
    <recommendedName>
        <fullName evidence="4">DUF2846 domain-containing protein</fullName>
    </recommendedName>
</protein>
<reference evidence="2 3" key="2">
    <citation type="submission" date="2021-08" db="EMBL/GenBank/DDBJ databases">
        <title>Rheinheimera aquimaris sp. nov., isolated from seawater of the East Sea in Korea.</title>
        <authorList>
            <person name="Kim K.H."/>
            <person name="Wenting R."/>
            <person name="Kim K.R."/>
            <person name="Jeon C.O."/>
        </authorList>
    </citation>
    <scope>NUCLEOTIDE SEQUENCE [LARGE SCALE GENOMIC DNA]</scope>
    <source>
        <strain evidence="2 3">MA-13</strain>
    </source>
</reference>
<evidence type="ECO:0000313" key="3">
    <source>
        <dbReference type="Proteomes" id="UP000663814"/>
    </source>
</evidence>
<keyword evidence="3" id="KW-1185">Reference proteome</keyword>